<dbReference type="HOGENOM" id="CLU_1813499_0_0_5"/>
<protein>
    <submittedName>
        <fullName evidence="1">Uncharacterized protein</fullName>
    </submittedName>
</protein>
<evidence type="ECO:0000313" key="1">
    <source>
        <dbReference type="EMBL" id="ABI65201.1"/>
    </source>
</evidence>
<dbReference type="EMBL" id="CP000449">
    <property type="protein sequence ID" value="ABI65201.1"/>
    <property type="molecule type" value="Genomic_DNA"/>
</dbReference>
<dbReference type="Proteomes" id="UP000001964">
    <property type="component" value="Chromosome"/>
</dbReference>
<dbReference type="eggNOG" id="ENOG5032Z9Q">
    <property type="taxonomic scope" value="Bacteria"/>
</dbReference>
<reference evidence="1 2" key="1">
    <citation type="submission" date="2006-08" db="EMBL/GenBank/DDBJ databases">
        <title>Complete sequence of Maricaulis maris MCS10.</title>
        <authorList>
            <consortium name="US DOE Joint Genome Institute"/>
            <person name="Copeland A."/>
            <person name="Lucas S."/>
            <person name="Lapidus A."/>
            <person name="Barry K."/>
            <person name="Detter J.C."/>
            <person name="Glavina del Rio T."/>
            <person name="Hammon N."/>
            <person name="Israni S."/>
            <person name="Dalin E."/>
            <person name="Tice H."/>
            <person name="Pitluck S."/>
            <person name="Saunders E."/>
            <person name="Brettin T."/>
            <person name="Bruce D."/>
            <person name="Han C."/>
            <person name="Tapia R."/>
            <person name="Gilna P."/>
            <person name="Schmutz J."/>
            <person name="Larimer F."/>
            <person name="Land M."/>
            <person name="Hauser L."/>
            <person name="Kyrpides N."/>
            <person name="Mikhailova N."/>
            <person name="Viollier P."/>
            <person name="Stephens C."/>
            <person name="Richardson P."/>
        </authorList>
    </citation>
    <scope>NUCLEOTIDE SEQUENCE [LARGE SCALE GENOMIC DNA]</scope>
    <source>
        <strain evidence="1 2">MCS10</strain>
    </source>
</reference>
<name>Q0AR86_MARMM</name>
<organism evidence="1 2">
    <name type="scientific">Maricaulis maris (strain MCS10)</name>
    <name type="common">Caulobacter maris</name>
    <dbReference type="NCBI Taxonomy" id="394221"/>
    <lineage>
        <taxon>Bacteria</taxon>
        <taxon>Pseudomonadati</taxon>
        <taxon>Pseudomonadota</taxon>
        <taxon>Alphaproteobacteria</taxon>
        <taxon>Maricaulales</taxon>
        <taxon>Maricaulaceae</taxon>
        <taxon>Maricaulis</taxon>
    </lineage>
</organism>
<proteinExistence type="predicted"/>
<gene>
    <name evidence="1" type="ordered locus">Mmar10_0908</name>
</gene>
<evidence type="ECO:0000313" key="2">
    <source>
        <dbReference type="Proteomes" id="UP000001964"/>
    </source>
</evidence>
<sequence>MWIANRSTSSESVMLFLFNDVVFDLGDLQSILKADQLPLTPAQVESLTAAQLNSLVREAVFANPDIAHSRPDQVQYIMALISVVAPGANALLAVRADGAASAADVGLRYANVSMTTLASLWRDQTNGELTAHQINDQVWLAA</sequence>
<dbReference type="AlphaFoldDB" id="Q0AR86"/>
<accession>Q0AR86</accession>
<dbReference type="STRING" id="394221.Mmar10_0908"/>
<keyword evidence="2" id="KW-1185">Reference proteome</keyword>
<dbReference type="KEGG" id="mmr:Mmar10_0908"/>